<dbReference type="STRING" id="135826.KP77_04070"/>
<gene>
    <name evidence="2" type="ORF">KP77_04070</name>
</gene>
<proteinExistence type="predicted"/>
<dbReference type="OrthoDB" id="2454451at2"/>
<dbReference type="AlphaFoldDB" id="A0A0C2WA21"/>
<dbReference type="Proteomes" id="UP000031950">
    <property type="component" value="Unassembled WGS sequence"/>
</dbReference>
<dbReference type="RefSeq" id="WP_041121082.1">
    <property type="nucleotide sequence ID" value="NZ_JXRQ01000008.1"/>
</dbReference>
<dbReference type="EMBL" id="JXRQ01000008">
    <property type="protein sequence ID" value="KIL53431.1"/>
    <property type="molecule type" value="Genomic_DNA"/>
</dbReference>
<feature type="region of interest" description="Disordered" evidence="1">
    <location>
        <begin position="18"/>
        <end position="118"/>
    </location>
</feature>
<sequence length="143" mass="16574">MEFIIMAVVAAVFSLLSKQKKEETSEQKPPVQKPTVSKPRNLKETFDQHAKKLAEEYEKQRKSFENSSTSPRQEKKETVPQKKQPEPIKEIAVESRKTKRPADPIKESDITISRELKPRDVVNGIIFSEVLGPPRSKRRHRER</sequence>
<accession>A0A0C2WA21</accession>
<evidence type="ECO:0000256" key="1">
    <source>
        <dbReference type="SAM" id="MobiDB-lite"/>
    </source>
</evidence>
<dbReference type="PATRIC" id="fig|135826.4.peg.410"/>
<evidence type="ECO:0000313" key="3">
    <source>
        <dbReference type="Proteomes" id="UP000031950"/>
    </source>
</evidence>
<comment type="caution">
    <text evidence="2">The sequence shown here is derived from an EMBL/GenBank/DDBJ whole genome shotgun (WGS) entry which is preliminary data.</text>
</comment>
<organism evidence="2 3">
    <name type="scientific">Jeotgalibacillus alimentarius</name>
    <dbReference type="NCBI Taxonomy" id="135826"/>
    <lineage>
        <taxon>Bacteria</taxon>
        <taxon>Bacillati</taxon>
        <taxon>Bacillota</taxon>
        <taxon>Bacilli</taxon>
        <taxon>Bacillales</taxon>
        <taxon>Caryophanaceae</taxon>
        <taxon>Jeotgalibacillus</taxon>
    </lineage>
</organism>
<name>A0A0C2WA21_9BACL</name>
<feature type="compositionally biased region" description="Basic and acidic residues" evidence="1">
    <location>
        <begin position="72"/>
        <end position="118"/>
    </location>
</feature>
<feature type="compositionally biased region" description="Basic and acidic residues" evidence="1">
    <location>
        <begin position="41"/>
        <end position="64"/>
    </location>
</feature>
<reference evidence="2 3" key="1">
    <citation type="submission" date="2015-01" db="EMBL/GenBank/DDBJ databases">
        <title>Genome sequence of Jeotgalibacillus alimentarius.</title>
        <authorList>
            <person name="Goh K.M."/>
            <person name="Chan K.-G."/>
            <person name="Yaakop A.S."/>
            <person name="Ee R."/>
            <person name="Gan H.M."/>
            <person name="Chan C.S."/>
        </authorList>
    </citation>
    <scope>NUCLEOTIDE SEQUENCE [LARGE SCALE GENOMIC DNA]</scope>
    <source>
        <strain evidence="2 3">YKJ-13</strain>
    </source>
</reference>
<evidence type="ECO:0000313" key="2">
    <source>
        <dbReference type="EMBL" id="KIL53431.1"/>
    </source>
</evidence>
<keyword evidence="3" id="KW-1185">Reference proteome</keyword>
<protein>
    <submittedName>
        <fullName evidence="2">Uncharacterized protein</fullName>
    </submittedName>
</protein>